<evidence type="ECO:0000313" key="11">
    <source>
        <dbReference type="EMBL" id="SGY81408.1"/>
    </source>
</evidence>
<evidence type="ECO:0000256" key="7">
    <source>
        <dbReference type="ARBA" id="ARBA00030782"/>
    </source>
</evidence>
<dbReference type="HOGENOM" id="CLU_024117_1_0_6"/>
<dbReference type="STRING" id="80854.MVIS_0305"/>
<evidence type="ECO:0000313" key="12">
    <source>
        <dbReference type="Proteomes" id="UP000182660"/>
    </source>
</evidence>
<dbReference type="EC" id="4.6.1.13" evidence="3"/>
<evidence type="ECO:0000256" key="1">
    <source>
        <dbReference type="ARBA" id="ARBA00001316"/>
    </source>
</evidence>
<proteinExistence type="inferred from homology"/>
<dbReference type="GO" id="GO:0008081">
    <property type="term" value="F:phosphoric diester hydrolase activity"/>
    <property type="evidence" value="ECO:0007669"/>
    <property type="project" value="InterPro"/>
</dbReference>
<keyword evidence="5" id="KW-0677">Repeat</keyword>
<comment type="similarity">
    <text evidence="2">Belongs to the beta/gamma-crystallin family.</text>
</comment>
<organism evidence="11 13">
    <name type="scientific">Moritella viscosa</name>
    <dbReference type="NCBI Taxonomy" id="80854"/>
    <lineage>
        <taxon>Bacteria</taxon>
        <taxon>Pseudomonadati</taxon>
        <taxon>Pseudomonadota</taxon>
        <taxon>Gammaproteobacteria</taxon>
        <taxon>Alteromonadales</taxon>
        <taxon>Moritellaceae</taxon>
        <taxon>Moritella</taxon>
    </lineage>
</organism>
<dbReference type="AlphaFoldDB" id="A0A090IF39"/>
<dbReference type="PATRIC" id="fig|80854.5.peg.317"/>
<dbReference type="EMBL" id="FPLD01000002">
    <property type="protein sequence ID" value="SGY81408.1"/>
    <property type="molecule type" value="Genomic_DNA"/>
</dbReference>
<dbReference type="InterPro" id="IPR000909">
    <property type="entry name" value="PLipase_C_PInositol-sp_X_dom"/>
</dbReference>
<dbReference type="Pfam" id="PF03995">
    <property type="entry name" value="Inhibitor_I36"/>
    <property type="match status" value="1"/>
</dbReference>
<dbReference type="Proteomes" id="UP000183794">
    <property type="component" value="Unassembled WGS sequence"/>
</dbReference>
<dbReference type="OrthoDB" id="6672601at2"/>
<sequence>MKFKFACLSVFVTSFIATPSLSSVLQGEMDGGYDLPYLWDSYAGYSNTDWMAAIGNEKRLSEISMPGTHNSLSLYGGDVPATQTLSIAEQLDMGIRYIDARFKYRDSDLIAYHGIISQYQTFDDFISIVSQFLNANPTETIIIRVQNEGGAKEYQHDFYQKFKEILAKYKHNNAIPYSNNPTLGDIRGKFVFIRDFNIFGGRIGIERASLHIQDNYKLVTNWDLYSKWERVKSHFYSINSKQVSLNYLSGSVGSFPYFVASGKSSPSSHAPQLWTGVSTVDANQYRDFPRTACIEQLCSVNFAGINQLTEKWIKENKFLSNLGIVAMDFPGGGIVDTIIQYNSSNKHSLVVYEDVNQNGDSLVINSDIPFLGNMNDQMSSWVIPYNWEVRFYEHENYQGRYYTRKTGKGNTDEFNDIISSIKILKK</sequence>
<dbReference type="GO" id="GO:0004436">
    <property type="term" value="F:phosphatidylinositol diacylglycerol-lyase activity"/>
    <property type="evidence" value="ECO:0007669"/>
    <property type="project" value="UniProtKB-EC"/>
</dbReference>
<evidence type="ECO:0000259" key="9">
    <source>
        <dbReference type="PROSITE" id="PS50915"/>
    </source>
</evidence>
<dbReference type="InterPro" id="IPR011024">
    <property type="entry name" value="G_crystallin-like"/>
</dbReference>
<dbReference type="Gene3D" id="3.20.20.190">
    <property type="entry name" value="Phosphatidylinositol (PI) phosphodiesterase"/>
    <property type="match status" value="1"/>
</dbReference>
<dbReference type="GO" id="GO:0006629">
    <property type="term" value="P:lipid metabolic process"/>
    <property type="evidence" value="ECO:0007669"/>
    <property type="project" value="InterPro"/>
</dbReference>
<dbReference type="RefSeq" id="WP_052678229.1">
    <property type="nucleotide sequence ID" value="NZ_CAWQZC010000070.1"/>
</dbReference>
<dbReference type="PANTHER" id="PTHR13593:SF113">
    <property type="entry name" value="SI:DKEY-266F7.9"/>
    <property type="match status" value="1"/>
</dbReference>
<dbReference type="CDD" id="cd08586">
    <property type="entry name" value="PI-PLCc_BcPLC_like"/>
    <property type="match status" value="1"/>
</dbReference>
<evidence type="ECO:0000256" key="5">
    <source>
        <dbReference type="ARBA" id="ARBA00022737"/>
    </source>
</evidence>
<dbReference type="GeneID" id="61293754"/>
<evidence type="ECO:0000256" key="3">
    <source>
        <dbReference type="ARBA" id="ARBA00012581"/>
    </source>
</evidence>
<evidence type="ECO:0000313" key="10">
    <source>
        <dbReference type="EMBL" id="SGY81300.1"/>
    </source>
</evidence>
<dbReference type="PROSITE" id="PS50915">
    <property type="entry name" value="CRYSTALLIN_BETA_GAMMA"/>
    <property type="match status" value="1"/>
</dbReference>
<dbReference type="InterPro" id="IPR051057">
    <property type="entry name" value="PI-PLC_domain"/>
</dbReference>
<feature type="domain" description="Beta/gamma crystallin 'Greek key'" evidence="9">
    <location>
        <begin position="387"/>
        <end position="425"/>
    </location>
</feature>
<dbReference type="InterPro" id="IPR001064">
    <property type="entry name" value="Beta/gamma_crystallin"/>
</dbReference>
<evidence type="ECO:0000256" key="6">
    <source>
        <dbReference type="ARBA" id="ARBA00030474"/>
    </source>
</evidence>
<dbReference type="EMBL" id="FPLJ01000001">
    <property type="protein sequence ID" value="SGY81300.1"/>
    <property type="molecule type" value="Genomic_DNA"/>
</dbReference>
<dbReference type="SUPFAM" id="SSF49695">
    <property type="entry name" value="gamma-Crystallin-like"/>
    <property type="match status" value="1"/>
</dbReference>
<reference evidence="11 13" key="1">
    <citation type="submission" date="2016-11" db="EMBL/GenBank/DDBJ databases">
        <authorList>
            <person name="Jaros S."/>
            <person name="Januszkiewicz K."/>
            <person name="Wedrychowicz H."/>
        </authorList>
    </citation>
    <scope>NUCLEOTIDE SEQUENCE [LARGE SCALE GENOMIC DNA]</scope>
    <source>
        <strain evidence="11">NVI 5450</strain>
    </source>
</reference>
<accession>A0A090IF39</accession>
<name>A0A090IF39_9GAMM</name>
<dbReference type="Proteomes" id="UP000182660">
    <property type="component" value="Unassembled WGS sequence"/>
</dbReference>
<gene>
    <name evidence="10" type="ORF">MT2528_0022</name>
    <name evidence="11" type="ORF">NVI5450_0025</name>
</gene>
<dbReference type="SUPFAM" id="SSF51695">
    <property type="entry name" value="PLC-like phosphodiesterases"/>
    <property type="match status" value="1"/>
</dbReference>
<dbReference type="Pfam" id="PF00388">
    <property type="entry name" value="PI-PLC-X"/>
    <property type="match status" value="1"/>
</dbReference>
<dbReference type="InterPro" id="IPR017946">
    <property type="entry name" value="PLC-like_Pdiesterase_TIM-brl"/>
</dbReference>
<dbReference type="SMART" id="SM00247">
    <property type="entry name" value="XTALbg"/>
    <property type="match status" value="1"/>
</dbReference>
<feature type="chain" id="PRO_5015029837" description="1-phosphatidylinositol phosphodiesterase" evidence="8">
    <location>
        <begin position="23"/>
        <end position="426"/>
    </location>
</feature>
<feature type="signal peptide" evidence="8">
    <location>
        <begin position="1"/>
        <end position="22"/>
    </location>
</feature>
<evidence type="ECO:0000256" key="8">
    <source>
        <dbReference type="SAM" id="SignalP"/>
    </source>
</evidence>
<keyword evidence="8" id="KW-0732">Signal</keyword>
<comment type="catalytic activity">
    <reaction evidence="1">
        <text>a 1,2-diacyl-sn-glycero-3-phospho-(1D-myo-inositol) = 1D-myo-inositol 1,2-cyclic phosphate + a 1,2-diacyl-sn-glycerol</text>
        <dbReference type="Rhea" id="RHEA:17093"/>
        <dbReference type="ChEBI" id="CHEBI:17815"/>
        <dbReference type="ChEBI" id="CHEBI:57880"/>
        <dbReference type="ChEBI" id="CHEBI:58484"/>
        <dbReference type="EC" id="4.6.1.13"/>
    </reaction>
</comment>
<evidence type="ECO:0000256" key="2">
    <source>
        <dbReference type="ARBA" id="ARBA00009646"/>
    </source>
</evidence>
<reference evidence="10 12" key="2">
    <citation type="submission" date="2016-11" db="EMBL/GenBank/DDBJ databases">
        <authorList>
            <person name="Klemetsen T."/>
        </authorList>
    </citation>
    <scope>NUCLEOTIDE SEQUENCE [LARGE SCALE GENOMIC DNA]</scope>
    <source>
        <strain evidence="10">MT 2528</strain>
    </source>
</reference>
<dbReference type="KEGG" id="mvs:MVIS_0305"/>
<keyword evidence="12" id="KW-1185">Reference proteome</keyword>
<evidence type="ECO:0000313" key="13">
    <source>
        <dbReference type="Proteomes" id="UP000183794"/>
    </source>
</evidence>
<protein>
    <recommendedName>
        <fullName evidence="4">1-phosphatidylinositol phosphodiesterase</fullName>
        <ecNumber evidence="3">4.6.1.13</ecNumber>
    </recommendedName>
    <alternativeName>
        <fullName evidence="6">Phosphatidylinositol diacylglycerol-lyase</fullName>
    </alternativeName>
    <alternativeName>
        <fullName evidence="7">Phosphatidylinositol-specific phospholipase C</fullName>
    </alternativeName>
</protein>
<dbReference type="PANTHER" id="PTHR13593">
    <property type="match status" value="1"/>
</dbReference>
<dbReference type="PROSITE" id="PS50007">
    <property type="entry name" value="PIPLC_X_DOMAIN"/>
    <property type="match status" value="1"/>
</dbReference>
<evidence type="ECO:0000256" key="4">
    <source>
        <dbReference type="ARBA" id="ARBA00019758"/>
    </source>
</evidence>
<dbReference type="SMART" id="SM00148">
    <property type="entry name" value="PLCXc"/>
    <property type="match status" value="1"/>
</dbReference>
<dbReference type="Gene3D" id="2.60.20.10">
    <property type="entry name" value="Crystallins"/>
    <property type="match status" value="1"/>
</dbReference>